<keyword evidence="10" id="KW-0966">Cell projection</keyword>
<feature type="domain" description="Flagellar basal-body/hook protein C-terminal" evidence="7">
    <location>
        <begin position="367"/>
        <end position="411"/>
    </location>
</feature>
<accession>A0ABU1KZ69</accession>
<dbReference type="Gene3D" id="2.60.98.20">
    <property type="entry name" value="Flagellar hook protein FlgE"/>
    <property type="match status" value="1"/>
</dbReference>
<dbReference type="InterPro" id="IPR037925">
    <property type="entry name" value="FlgE/F/G-like"/>
</dbReference>
<evidence type="ECO:0000259" key="8">
    <source>
        <dbReference type="Pfam" id="PF07559"/>
    </source>
</evidence>
<evidence type="ECO:0000256" key="1">
    <source>
        <dbReference type="ARBA" id="ARBA00004117"/>
    </source>
</evidence>
<keyword evidence="10" id="KW-0969">Cilium</keyword>
<keyword evidence="10" id="KW-0282">Flagellum</keyword>
<evidence type="ECO:0000259" key="6">
    <source>
        <dbReference type="Pfam" id="PF00460"/>
    </source>
</evidence>
<dbReference type="InterPro" id="IPR001444">
    <property type="entry name" value="Flag_bb_rod_N"/>
</dbReference>
<dbReference type="InterPro" id="IPR019776">
    <property type="entry name" value="Flagellar_basal_body_rod_CS"/>
</dbReference>
<evidence type="ECO:0000256" key="2">
    <source>
        <dbReference type="ARBA" id="ARBA00009677"/>
    </source>
</evidence>
<evidence type="ECO:0000256" key="5">
    <source>
        <dbReference type="RuleBase" id="RU362116"/>
    </source>
</evidence>
<dbReference type="InterPro" id="IPR020013">
    <property type="entry name" value="Flagellar_FlgE/F/G"/>
</dbReference>
<dbReference type="SUPFAM" id="SSF117143">
    <property type="entry name" value="Flagellar hook protein flgE"/>
    <property type="match status" value="1"/>
</dbReference>
<comment type="subcellular location">
    <subcellularLocation>
        <location evidence="1 5">Bacterial flagellum basal body</location>
    </subcellularLocation>
</comment>
<keyword evidence="11" id="KW-1185">Reference proteome</keyword>
<dbReference type="InterPro" id="IPR037058">
    <property type="entry name" value="Falgellar_hook_FlgE_sf"/>
</dbReference>
<dbReference type="InterPro" id="IPR053967">
    <property type="entry name" value="LlgE_F_G-like_D1"/>
</dbReference>
<evidence type="ECO:0000313" key="11">
    <source>
        <dbReference type="Proteomes" id="UP001185254"/>
    </source>
</evidence>
<comment type="similarity">
    <text evidence="2 5">Belongs to the flagella basal body rod proteins family.</text>
</comment>
<dbReference type="EMBL" id="JAVDQN010000002">
    <property type="protein sequence ID" value="MDR6376213.1"/>
    <property type="molecule type" value="Genomic_DNA"/>
</dbReference>
<comment type="function">
    <text evidence="5">A flexible structure which links the flagellar filament to the drive apparatus in the basal body.</text>
</comment>
<feature type="domain" description="Flagellar hook protein FlgE D2" evidence="8">
    <location>
        <begin position="161"/>
        <end position="292"/>
    </location>
</feature>
<dbReference type="Pfam" id="PF07559">
    <property type="entry name" value="FlgE_D2"/>
    <property type="match status" value="1"/>
</dbReference>
<evidence type="ECO:0000259" key="7">
    <source>
        <dbReference type="Pfam" id="PF06429"/>
    </source>
</evidence>
<dbReference type="PROSITE" id="PS00588">
    <property type="entry name" value="FLAGELLA_BB_ROD"/>
    <property type="match status" value="1"/>
</dbReference>
<dbReference type="Pfam" id="PF00460">
    <property type="entry name" value="Flg_bb_rod"/>
    <property type="match status" value="1"/>
</dbReference>
<dbReference type="RefSeq" id="WP_310066626.1">
    <property type="nucleotide sequence ID" value="NZ_JAVDQN010000002.1"/>
</dbReference>
<comment type="caution">
    <text evidence="10">The sequence shown here is derived from an EMBL/GenBank/DDBJ whole genome shotgun (WGS) entry which is preliminary data.</text>
</comment>
<keyword evidence="4 5" id="KW-0975">Bacterial flagellum</keyword>
<dbReference type="InterPro" id="IPR010930">
    <property type="entry name" value="Flg_bb/hook_C_dom"/>
</dbReference>
<dbReference type="Pfam" id="PF22692">
    <property type="entry name" value="LlgE_F_G_D1"/>
    <property type="match status" value="1"/>
</dbReference>
<proteinExistence type="inferred from homology"/>
<dbReference type="NCBIfam" id="TIGR03506">
    <property type="entry name" value="FlgEFG_subfam"/>
    <property type="match status" value="1"/>
</dbReference>
<dbReference type="PANTHER" id="PTHR30435">
    <property type="entry name" value="FLAGELLAR PROTEIN"/>
    <property type="match status" value="1"/>
</dbReference>
<dbReference type="InterPro" id="IPR011491">
    <property type="entry name" value="FlgE_D2"/>
</dbReference>
<name>A0ABU1KZ69_9BURK</name>
<sequence>MSYATALSGLYGASSDLDVISNNIANANTVGYKQSRAEFADMYASALTTSVNNQIGIGTRLSNVQQIFTQGTITATDQDLDIAINGNGFFELSQNGSTVYSRNGQFRPDKTGAIVNADGLPLMGYAADSSGVINKGSVVPLQIPTTDLAPTATKKIAASFNLNAQDPVPKATPFSASDSTSYNYPTTAPIYDSLGGSHDVSLYFVKNSVGSWDVYGSTGSPATPVGPDPAGKLGTVTFDSSGNLTSPSPATFAFNIPNGADGGATTQPLTLDLTNTTQYGQANGITALNPDGSAAGQLQRYTVGSDGVITGTYSNGQSLALGQILLANFPNPDGLTDLGGNVYGQTASSGTAQTSTPGSTNHGVLQGGALEESTVDLTSELVNLITAQRDYQANSQSIKTQQTVDQTLINL</sequence>
<dbReference type="Pfam" id="PF06429">
    <property type="entry name" value="Flg_bbr_C"/>
    <property type="match status" value="1"/>
</dbReference>
<dbReference type="Proteomes" id="UP001185254">
    <property type="component" value="Unassembled WGS sequence"/>
</dbReference>
<reference evidence="10 11" key="1">
    <citation type="submission" date="2023-07" db="EMBL/GenBank/DDBJ databases">
        <title>Sorghum-associated microbial communities from plants grown in Nebraska, USA.</title>
        <authorList>
            <person name="Schachtman D."/>
        </authorList>
    </citation>
    <scope>NUCLEOTIDE SEQUENCE [LARGE SCALE GENOMIC DNA]</scope>
    <source>
        <strain evidence="10 11">DS1039</strain>
    </source>
</reference>
<feature type="domain" description="Flagellar basal body rod protein N-terminal" evidence="6">
    <location>
        <begin position="5"/>
        <end position="33"/>
    </location>
</feature>
<dbReference type="NCBIfam" id="NF004238">
    <property type="entry name" value="PRK05682.1-1"/>
    <property type="match status" value="1"/>
</dbReference>
<evidence type="ECO:0000259" key="9">
    <source>
        <dbReference type="Pfam" id="PF22692"/>
    </source>
</evidence>
<organism evidence="10 11">
    <name type="scientific">Paraburkholderia caledonica</name>
    <dbReference type="NCBI Taxonomy" id="134536"/>
    <lineage>
        <taxon>Bacteria</taxon>
        <taxon>Pseudomonadati</taxon>
        <taxon>Pseudomonadota</taxon>
        <taxon>Betaproteobacteria</taxon>
        <taxon>Burkholderiales</taxon>
        <taxon>Burkholderiaceae</taxon>
        <taxon>Paraburkholderia</taxon>
    </lineage>
</organism>
<evidence type="ECO:0000313" key="10">
    <source>
        <dbReference type="EMBL" id="MDR6376213.1"/>
    </source>
</evidence>
<evidence type="ECO:0000256" key="4">
    <source>
        <dbReference type="ARBA" id="ARBA00023143"/>
    </source>
</evidence>
<dbReference type="PANTHER" id="PTHR30435:SF1">
    <property type="entry name" value="FLAGELLAR HOOK PROTEIN FLGE"/>
    <property type="match status" value="1"/>
</dbReference>
<feature type="domain" description="Flagellar hook protein FlgE/F/G-like D1" evidence="9">
    <location>
        <begin position="83"/>
        <end position="145"/>
    </location>
</feature>
<gene>
    <name evidence="10" type="ORF">J2776_002913</name>
</gene>
<protein>
    <recommendedName>
        <fullName evidence="3 5">Flagellar hook protein FlgE</fullName>
    </recommendedName>
</protein>
<evidence type="ECO:0000256" key="3">
    <source>
        <dbReference type="ARBA" id="ARBA00019015"/>
    </source>
</evidence>